<accession>A0A6C0P136</accession>
<dbReference type="RefSeq" id="WP_162640895.1">
    <property type="nucleotide sequence ID" value="NZ_CP048286.1"/>
</dbReference>
<dbReference type="KEGG" id="prz:GZH47_15570"/>
<keyword evidence="1" id="KW-0805">Transcription regulation</keyword>
<evidence type="ECO:0000256" key="1">
    <source>
        <dbReference type="ARBA" id="ARBA00023015"/>
    </source>
</evidence>
<reference evidence="4 5" key="1">
    <citation type="submission" date="2020-02" db="EMBL/GenBank/DDBJ databases">
        <title>Paenibacillus sp. nov., isolated from rhizosphere soil of tomato.</title>
        <authorList>
            <person name="Weon H.-Y."/>
            <person name="Lee S.A."/>
        </authorList>
    </citation>
    <scope>NUCLEOTIDE SEQUENCE [LARGE SCALE GENOMIC DNA]</scope>
    <source>
        <strain evidence="4 5">14171R-81</strain>
    </source>
</reference>
<protein>
    <submittedName>
        <fullName evidence="4">Uncharacterized protein</fullName>
    </submittedName>
</protein>
<dbReference type="GO" id="GO:0003677">
    <property type="term" value="F:DNA binding"/>
    <property type="evidence" value="ECO:0007669"/>
    <property type="project" value="UniProtKB-KW"/>
</dbReference>
<keyword evidence="5" id="KW-1185">Reference proteome</keyword>
<evidence type="ECO:0000256" key="2">
    <source>
        <dbReference type="ARBA" id="ARBA00023125"/>
    </source>
</evidence>
<evidence type="ECO:0000313" key="4">
    <source>
        <dbReference type="EMBL" id="QHW32091.1"/>
    </source>
</evidence>
<evidence type="ECO:0000313" key="5">
    <source>
        <dbReference type="Proteomes" id="UP000479114"/>
    </source>
</evidence>
<gene>
    <name evidence="4" type="ORF">GZH47_15570</name>
</gene>
<proteinExistence type="predicted"/>
<dbReference type="InterPro" id="IPR008920">
    <property type="entry name" value="TF_FadR/GntR_C"/>
</dbReference>
<organism evidence="4 5">
    <name type="scientific">Paenibacillus rhizovicinus</name>
    <dbReference type="NCBI Taxonomy" id="2704463"/>
    <lineage>
        <taxon>Bacteria</taxon>
        <taxon>Bacillati</taxon>
        <taxon>Bacillota</taxon>
        <taxon>Bacilli</taxon>
        <taxon>Bacillales</taxon>
        <taxon>Paenibacillaceae</taxon>
        <taxon>Paenibacillus</taxon>
    </lineage>
</organism>
<name>A0A6C0P136_9BACL</name>
<keyword evidence="3" id="KW-0804">Transcription</keyword>
<evidence type="ECO:0000256" key="3">
    <source>
        <dbReference type="ARBA" id="ARBA00023163"/>
    </source>
</evidence>
<sequence length="67" mass="7836">MDIGFRKLVLYGIINFKLTPHEPHYSANRLNQAIYEAIAAGDYDRFRDIATQSYVQSRQHLLRVARL</sequence>
<dbReference type="EMBL" id="CP048286">
    <property type="protein sequence ID" value="QHW32091.1"/>
    <property type="molecule type" value="Genomic_DNA"/>
</dbReference>
<dbReference type="SUPFAM" id="SSF48008">
    <property type="entry name" value="GntR ligand-binding domain-like"/>
    <property type="match status" value="1"/>
</dbReference>
<dbReference type="Proteomes" id="UP000479114">
    <property type="component" value="Chromosome"/>
</dbReference>
<dbReference type="AlphaFoldDB" id="A0A6C0P136"/>
<keyword evidence="2" id="KW-0238">DNA-binding</keyword>